<dbReference type="SUPFAM" id="SSF55174">
    <property type="entry name" value="Alpha-L RNA-binding motif"/>
    <property type="match status" value="1"/>
</dbReference>
<reference evidence="3" key="1">
    <citation type="journal article" date="2019" name="Int. J. Syst. Evol. Microbiol.">
        <title>The Global Catalogue of Microorganisms (GCM) 10K type strain sequencing project: providing services to taxonomists for standard genome sequencing and annotation.</title>
        <authorList>
            <consortium name="The Broad Institute Genomics Platform"/>
            <consortium name="The Broad Institute Genome Sequencing Center for Infectious Disease"/>
            <person name="Wu L."/>
            <person name="Ma J."/>
        </authorList>
    </citation>
    <scope>NUCLEOTIDE SEQUENCE [LARGE SCALE GENOMIC DNA]</scope>
    <source>
        <strain evidence="3">CCUG 62945</strain>
    </source>
</reference>
<protein>
    <submittedName>
        <fullName evidence="2">RNA-binding S4 domain-containing protein</fullName>
    </submittedName>
</protein>
<dbReference type="CDD" id="cd00165">
    <property type="entry name" value="S4"/>
    <property type="match status" value="1"/>
</dbReference>
<keyword evidence="1" id="KW-0694">RNA-binding</keyword>
<dbReference type="Proteomes" id="UP001596473">
    <property type="component" value="Unassembled WGS sequence"/>
</dbReference>
<organism evidence="2 3">
    <name type="scientific">Iodobacter arcticus</name>
    <dbReference type="NCBI Taxonomy" id="590593"/>
    <lineage>
        <taxon>Bacteria</taxon>
        <taxon>Pseudomonadati</taxon>
        <taxon>Pseudomonadota</taxon>
        <taxon>Betaproteobacteria</taxon>
        <taxon>Neisseriales</taxon>
        <taxon>Chitinibacteraceae</taxon>
        <taxon>Iodobacter</taxon>
    </lineage>
</organism>
<keyword evidence="3" id="KW-1185">Reference proteome</keyword>
<evidence type="ECO:0000313" key="2">
    <source>
        <dbReference type="EMBL" id="MFC7419610.1"/>
    </source>
</evidence>
<comment type="caution">
    <text evidence="2">The sequence shown here is derived from an EMBL/GenBank/DDBJ whole genome shotgun (WGS) entry which is preliminary data.</text>
</comment>
<gene>
    <name evidence="2" type="ORF">ACFQNF_06920</name>
</gene>
<dbReference type="RefSeq" id="WP_046353219.1">
    <property type="nucleotide sequence ID" value="NZ_JBHTBQ010000011.1"/>
</dbReference>
<name>A0ABW2R0R9_9NEIS</name>
<dbReference type="PROSITE" id="PS50889">
    <property type="entry name" value="S4"/>
    <property type="match status" value="1"/>
</dbReference>
<accession>A0ABW2R0R9</accession>
<proteinExistence type="predicted"/>
<dbReference type="Pfam" id="PF13275">
    <property type="entry name" value="S4_2"/>
    <property type="match status" value="1"/>
</dbReference>
<dbReference type="Gene3D" id="3.10.290.10">
    <property type="entry name" value="RNA-binding S4 domain"/>
    <property type="match status" value="1"/>
</dbReference>
<dbReference type="EMBL" id="JBHTBQ010000011">
    <property type="protein sequence ID" value="MFC7419610.1"/>
    <property type="molecule type" value="Genomic_DNA"/>
</dbReference>
<evidence type="ECO:0000256" key="1">
    <source>
        <dbReference type="PROSITE-ProRule" id="PRU00182"/>
    </source>
</evidence>
<sequence>MQEFEVELSNEFIELHNLLKITQVATSGGEGKQIVASGAVQVDGQQELRKACKIRAGQVVQVGDAVLIRVVAVAAE</sequence>
<dbReference type="InterPro" id="IPR036986">
    <property type="entry name" value="S4_RNA-bd_sf"/>
</dbReference>
<evidence type="ECO:0000313" key="3">
    <source>
        <dbReference type="Proteomes" id="UP001596473"/>
    </source>
</evidence>